<evidence type="ECO:0000256" key="1">
    <source>
        <dbReference type="SAM" id="SignalP"/>
    </source>
</evidence>
<dbReference type="Proteomes" id="UP001524642">
    <property type="component" value="Unassembled WGS sequence"/>
</dbReference>
<feature type="signal peptide" evidence="1">
    <location>
        <begin position="1"/>
        <end position="26"/>
    </location>
</feature>
<organism evidence="2 3">
    <name type="scientific">Roseomonas populi</name>
    <dbReference type="NCBI Taxonomy" id="3121582"/>
    <lineage>
        <taxon>Bacteria</taxon>
        <taxon>Pseudomonadati</taxon>
        <taxon>Pseudomonadota</taxon>
        <taxon>Alphaproteobacteria</taxon>
        <taxon>Acetobacterales</taxon>
        <taxon>Roseomonadaceae</taxon>
        <taxon>Roseomonas</taxon>
    </lineage>
</organism>
<evidence type="ECO:0008006" key="4">
    <source>
        <dbReference type="Google" id="ProtNLM"/>
    </source>
</evidence>
<evidence type="ECO:0000313" key="3">
    <source>
        <dbReference type="Proteomes" id="UP001524642"/>
    </source>
</evidence>
<sequence length="169" mass="18575">MRDRAALRWRLVAFVIGLLMSACAPAYDEVADRLVSVAQMRFDEGAVALISAARRAEALRARTPLPPTSVLNEAGARVAFAANQSWYDAADTALNAARLRVTADPATPAQIDASFQAIQDNLDDLRRTHESQDRLGSAVLIAARREINRQYHAIMTYMLLVRSGKQPAR</sequence>
<protein>
    <recommendedName>
        <fullName evidence="4">DUF4398 domain-containing protein</fullName>
    </recommendedName>
</protein>
<gene>
    <name evidence="2" type="ORF">NRP21_24585</name>
</gene>
<dbReference type="EMBL" id="JANJOU010000031">
    <property type="protein sequence ID" value="MCR0985233.1"/>
    <property type="molecule type" value="Genomic_DNA"/>
</dbReference>
<reference evidence="2 3" key="1">
    <citation type="submission" date="2022-06" db="EMBL/GenBank/DDBJ databases">
        <title>Roseomonas CN29.</title>
        <authorList>
            <person name="Cheng Y."/>
            <person name="He X."/>
        </authorList>
    </citation>
    <scope>NUCLEOTIDE SEQUENCE [LARGE SCALE GENOMIC DNA]</scope>
    <source>
        <strain evidence="2 3">CN29</strain>
    </source>
</reference>
<proteinExistence type="predicted"/>
<name>A0ABT1XCT0_9PROT</name>
<dbReference type="RefSeq" id="WP_257718886.1">
    <property type="nucleotide sequence ID" value="NZ_JANJOU010000031.1"/>
</dbReference>
<dbReference type="PROSITE" id="PS51257">
    <property type="entry name" value="PROKAR_LIPOPROTEIN"/>
    <property type="match status" value="1"/>
</dbReference>
<accession>A0ABT1XCT0</accession>
<keyword evidence="3" id="KW-1185">Reference proteome</keyword>
<comment type="caution">
    <text evidence="2">The sequence shown here is derived from an EMBL/GenBank/DDBJ whole genome shotgun (WGS) entry which is preliminary data.</text>
</comment>
<feature type="chain" id="PRO_5047371799" description="DUF4398 domain-containing protein" evidence="1">
    <location>
        <begin position="27"/>
        <end position="169"/>
    </location>
</feature>
<keyword evidence="1" id="KW-0732">Signal</keyword>
<evidence type="ECO:0000313" key="2">
    <source>
        <dbReference type="EMBL" id="MCR0985233.1"/>
    </source>
</evidence>